<dbReference type="SUPFAM" id="SSF54236">
    <property type="entry name" value="Ubiquitin-like"/>
    <property type="match status" value="1"/>
</dbReference>
<dbReference type="Gene3D" id="3.10.20.90">
    <property type="entry name" value="Phosphatidylinositol 3-kinase Catalytic Subunit, Chain A, domain 1"/>
    <property type="match status" value="1"/>
</dbReference>
<dbReference type="Pfam" id="PF21801">
    <property type="entry name" value="ASPP2-like_RA"/>
    <property type="match status" value="1"/>
</dbReference>
<sequence length="74" mass="8577">MVVTSDKTAMESMKSTIYQRILHNEDRPLEILQEWGPQQDEVKFVLRYTVLPQPTQSTSVGSNGYFELTEIRSQ</sequence>
<accession>A0ABR1BJ99</accession>
<evidence type="ECO:0000313" key="2">
    <source>
        <dbReference type="EMBL" id="KAK6642231.1"/>
    </source>
</evidence>
<dbReference type="PROSITE" id="PS50200">
    <property type="entry name" value="RA"/>
    <property type="match status" value="1"/>
</dbReference>
<gene>
    <name evidence="2" type="ORF">RUM44_013954</name>
</gene>
<evidence type="ECO:0000313" key="3">
    <source>
        <dbReference type="Proteomes" id="UP001359485"/>
    </source>
</evidence>
<dbReference type="InterPro" id="IPR029071">
    <property type="entry name" value="Ubiquitin-like_domsf"/>
</dbReference>
<comment type="caution">
    <text evidence="2">The sequence shown here is derived from an EMBL/GenBank/DDBJ whole genome shotgun (WGS) entry which is preliminary data.</text>
</comment>
<reference evidence="2 3" key="1">
    <citation type="submission" date="2023-09" db="EMBL/GenBank/DDBJ databases">
        <title>Genomes of two closely related lineages of the louse Polyplax serrata with different host specificities.</title>
        <authorList>
            <person name="Martinu J."/>
            <person name="Tarabai H."/>
            <person name="Stefka J."/>
            <person name="Hypsa V."/>
        </authorList>
    </citation>
    <scope>NUCLEOTIDE SEQUENCE [LARGE SCALE GENOMIC DNA]</scope>
    <source>
        <strain evidence="2">98ZLc_SE</strain>
    </source>
</reference>
<dbReference type="InterPro" id="IPR048942">
    <property type="entry name" value="ASPP2-like_RA"/>
</dbReference>
<keyword evidence="3" id="KW-1185">Reference proteome</keyword>
<dbReference type="Proteomes" id="UP001359485">
    <property type="component" value="Unassembled WGS sequence"/>
</dbReference>
<protein>
    <recommendedName>
        <fullName evidence="1">Ras-associating domain-containing protein</fullName>
    </recommendedName>
</protein>
<evidence type="ECO:0000259" key="1">
    <source>
        <dbReference type="PROSITE" id="PS50200"/>
    </source>
</evidence>
<dbReference type="InterPro" id="IPR000159">
    <property type="entry name" value="RA_dom"/>
</dbReference>
<organism evidence="2 3">
    <name type="scientific">Polyplax serrata</name>
    <name type="common">Common mouse louse</name>
    <dbReference type="NCBI Taxonomy" id="468196"/>
    <lineage>
        <taxon>Eukaryota</taxon>
        <taxon>Metazoa</taxon>
        <taxon>Ecdysozoa</taxon>
        <taxon>Arthropoda</taxon>
        <taxon>Hexapoda</taxon>
        <taxon>Insecta</taxon>
        <taxon>Pterygota</taxon>
        <taxon>Neoptera</taxon>
        <taxon>Paraneoptera</taxon>
        <taxon>Psocodea</taxon>
        <taxon>Troctomorpha</taxon>
        <taxon>Phthiraptera</taxon>
        <taxon>Anoplura</taxon>
        <taxon>Polyplacidae</taxon>
        <taxon>Polyplax</taxon>
    </lineage>
</organism>
<feature type="domain" description="Ras-associating" evidence="1">
    <location>
        <begin position="1"/>
        <end position="51"/>
    </location>
</feature>
<proteinExistence type="predicted"/>
<name>A0ABR1BJ99_POLSC</name>
<dbReference type="EMBL" id="JAWJWF010000001">
    <property type="protein sequence ID" value="KAK6642231.1"/>
    <property type="molecule type" value="Genomic_DNA"/>
</dbReference>